<dbReference type="CDD" id="cd00146">
    <property type="entry name" value="PKD"/>
    <property type="match status" value="1"/>
</dbReference>
<gene>
    <name evidence="2" type="ORF">GWC95_10835</name>
</gene>
<proteinExistence type="predicted"/>
<protein>
    <recommendedName>
        <fullName evidence="1">PKD/Chitinase domain-containing protein</fullName>
    </recommendedName>
</protein>
<name>A0ABW9ZW11_9BACT</name>
<dbReference type="InterPro" id="IPR022409">
    <property type="entry name" value="PKD/Chitinase_dom"/>
</dbReference>
<comment type="caution">
    <text evidence="2">The sequence shown here is derived from an EMBL/GenBank/DDBJ whole genome shotgun (WGS) entry which is preliminary data.</text>
</comment>
<reference evidence="2 3" key="1">
    <citation type="submission" date="2020-01" db="EMBL/GenBank/DDBJ databases">
        <title>Genome analysis.</title>
        <authorList>
            <person name="Wu S."/>
            <person name="Wang G."/>
        </authorList>
    </citation>
    <scope>NUCLEOTIDE SEQUENCE [LARGE SCALE GENOMIC DNA]</scope>
    <source>
        <strain evidence="2 3">SYL130</strain>
    </source>
</reference>
<keyword evidence="3" id="KW-1185">Reference proteome</keyword>
<dbReference type="EMBL" id="JAACJS010000012">
    <property type="protein sequence ID" value="NCI50419.1"/>
    <property type="molecule type" value="Genomic_DNA"/>
</dbReference>
<organism evidence="2 3">
    <name type="scientific">Sediminibacterium roseum</name>
    <dbReference type="NCBI Taxonomy" id="1978412"/>
    <lineage>
        <taxon>Bacteria</taxon>
        <taxon>Pseudomonadati</taxon>
        <taxon>Bacteroidota</taxon>
        <taxon>Chitinophagia</taxon>
        <taxon>Chitinophagales</taxon>
        <taxon>Chitinophagaceae</taxon>
        <taxon>Sediminibacterium</taxon>
    </lineage>
</organism>
<feature type="domain" description="PKD/Chitinase" evidence="1">
    <location>
        <begin position="126"/>
        <end position="206"/>
    </location>
</feature>
<dbReference type="RefSeq" id="WP_161818717.1">
    <property type="nucleotide sequence ID" value="NZ_JAACJS010000012.1"/>
</dbReference>
<sequence length="365" mass="38120">MKKITIAFSLVVLLAAQSCTKKDGISQDTSFLNSATTANNNKVFDISNDNSGNVKITPTGEGAVSYTVTFGHGTGTSASATVTPGNFASHAYPEGNYTVTIAAKAMNGTVTTNTYPLVVTYRAPENLVVTPTVAGRELKIKASALYAANYTVFWGDVANEVGTPLASNAEVAHTYAAAGPQNVKVVANSGGAAKTEKTTAVTIMDNFGLPITFESASVDYFFGTFGGGQLFAKVANPNKSGLNTSDNVGMFTRGFEGWSGTYSPLNTAIDMANGKKIRVLAYNPNPALIGKALNVELESGTIANGIAVLKTAFTTSGAWEELVFDFGTVAAVPATAKFNQLVLRFNDSVDGAGAVIYVDNFRQTN</sequence>
<feature type="domain" description="PKD/Chitinase" evidence="1">
    <location>
        <begin position="43"/>
        <end position="117"/>
    </location>
</feature>
<dbReference type="SMART" id="SM00089">
    <property type="entry name" value="PKD"/>
    <property type="match status" value="2"/>
</dbReference>
<evidence type="ECO:0000313" key="3">
    <source>
        <dbReference type="Proteomes" id="UP000753802"/>
    </source>
</evidence>
<dbReference type="Proteomes" id="UP000753802">
    <property type="component" value="Unassembled WGS sequence"/>
</dbReference>
<dbReference type="PROSITE" id="PS51257">
    <property type="entry name" value="PROKAR_LIPOPROTEIN"/>
    <property type="match status" value="1"/>
</dbReference>
<evidence type="ECO:0000313" key="2">
    <source>
        <dbReference type="EMBL" id="NCI50419.1"/>
    </source>
</evidence>
<evidence type="ECO:0000259" key="1">
    <source>
        <dbReference type="SMART" id="SM00089"/>
    </source>
</evidence>
<accession>A0ABW9ZW11</accession>